<dbReference type="SUPFAM" id="SSF51735">
    <property type="entry name" value="NAD(P)-binding Rossmann-fold domains"/>
    <property type="match status" value="1"/>
</dbReference>
<comment type="caution">
    <text evidence="4">The sequence shown here is derived from an EMBL/GenBank/DDBJ whole genome shotgun (WGS) entry which is preliminary data.</text>
</comment>
<evidence type="ECO:0000256" key="2">
    <source>
        <dbReference type="ARBA" id="ARBA00023002"/>
    </source>
</evidence>
<dbReference type="EMBL" id="AGVO01000049">
    <property type="protein sequence ID" value="EHI52194.1"/>
    <property type="molecule type" value="Genomic_DNA"/>
</dbReference>
<proteinExistence type="inferred from homology"/>
<evidence type="ECO:0000256" key="1">
    <source>
        <dbReference type="ARBA" id="ARBA00006484"/>
    </source>
</evidence>
<keyword evidence="5" id="KW-1185">Reference proteome</keyword>
<organism evidence="4 5">
    <name type="scientific">Aeromonas salmonicida subsp. salmonicida 01-B526</name>
    <dbReference type="NCBI Taxonomy" id="1076135"/>
    <lineage>
        <taxon>Bacteria</taxon>
        <taxon>Pseudomonadati</taxon>
        <taxon>Pseudomonadota</taxon>
        <taxon>Gammaproteobacteria</taxon>
        <taxon>Aeromonadales</taxon>
        <taxon>Aeromonadaceae</taxon>
        <taxon>Aeromonas</taxon>
    </lineage>
</organism>
<dbReference type="InterPro" id="IPR002347">
    <property type="entry name" value="SDR_fam"/>
</dbReference>
<accession>A0ABN0DZL5</accession>
<evidence type="ECO:0000313" key="4">
    <source>
        <dbReference type="EMBL" id="EHI52194.1"/>
    </source>
</evidence>
<dbReference type="Proteomes" id="UP000006428">
    <property type="component" value="Unassembled WGS sequence"/>
</dbReference>
<reference evidence="4 5" key="1">
    <citation type="journal article" date="2012" name="Front. Microbiol.">
        <title>Draft Genome Sequence of the Virulent Strain 01-B526 of the Fish Pathogen Aeromonas salmonicida.</title>
        <authorList>
            <person name="Charette S.J."/>
            <person name="Brochu F."/>
            <person name="Boyle B."/>
            <person name="Filion G."/>
            <person name="Tanaka K.H."/>
            <person name="Derome N."/>
        </authorList>
    </citation>
    <scope>NUCLEOTIDE SEQUENCE [LARGE SCALE GENOMIC DNA]</scope>
    <source>
        <strain evidence="4 5">01-B526</strain>
    </source>
</reference>
<dbReference type="PANTHER" id="PTHR42901:SF1">
    <property type="entry name" value="ALCOHOL DEHYDROGENASE"/>
    <property type="match status" value="1"/>
</dbReference>
<dbReference type="PANTHER" id="PTHR42901">
    <property type="entry name" value="ALCOHOL DEHYDROGENASE"/>
    <property type="match status" value="1"/>
</dbReference>
<sequence length="268" mass="28609">MNLSGFKHINNNIGVDMEVQMIAMVTGASSGFGEAISRQLVQAGYKVIGTGRRAERLAALADELGEQFLPLVFDVQDKTATQAAIAGLPAAWQEVDLLVNNAGLALGLEPAHKADLEDWEQMIATNISGLTLLTRLLLPGMVARNRGHVVNIGSIAGTYPYPGGNVYGATKAFVKQFSLNLRADLAGTAIRVTNVEPGLCGGTEFSNVRFHGDDAKAATVYQGVQAIQPEDIANTVLWVSQQPAHVNINSIEMMPVAQTFGPLQISRR</sequence>
<keyword evidence="2" id="KW-0560">Oxidoreductase</keyword>
<dbReference type="InterPro" id="IPR020904">
    <property type="entry name" value="Sc_DH/Rdtase_CS"/>
</dbReference>
<evidence type="ECO:0000313" key="5">
    <source>
        <dbReference type="Proteomes" id="UP000006428"/>
    </source>
</evidence>
<evidence type="ECO:0000256" key="3">
    <source>
        <dbReference type="RuleBase" id="RU000363"/>
    </source>
</evidence>
<protein>
    <submittedName>
        <fullName evidence="4">Short-chain alcohol dehydrogenase family protein</fullName>
    </submittedName>
</protein>
<dbReference type="PRINTS" id="PR00081">
    <property type="entry name" value="GDHRDH"/>
</dbReference>
<dbReference type="PROSITE" id="PS00061">
    <property type="entry name" value="ADH_SHORT"/>
    <property type="match status" value="1"/>
</dbReference>
<dbReference type="InterPro" id="IPR036291">
    <property type="entry name" value="NAD(P)-bd_dom_sf"/>
</dbReference>
<gene>
    <name evidence="4" type="ORF">IYQ_12828</name>
</gene>
<dbReference type="Gene3D" id="3.40.50.720">
    <property type="entry name" value="NAD(P)-binding Rossmann-like Domain"/>
    <property type="match status" value="1"/>
</dbReference>
<dbReference type="PRINTS" id="PR00080">
    <property type="entry name" value="SDRFAMILY"/>
</dbReference>
<dbReference type="CDD" id="cd05346">
    <property type="entry name" value="SDR_c5"/>
    <property type="match status" value="1"/>
</dbReference>
<name>A0ABN0DZL5_AERSS</name>
<comment type="similarity">
    <text evidence="1 3">Belongs to the short-chain dehydrogenases/reductases (SDR) family.</text>
</comment>
<dbReference type="Pfam" id="PF00106">
    <property type="entry name" value="adh_short"/>
    <property type="match status" value="1"/>
</dbReference>